<dbReference type="AlphaFoldDB" id="A0A0F5JY58"/>
<evidence type="ECO:0000313" key="4">
    <source>
        <dbReference type="Proteomes" id="UP000033618"/>
    </source>
</evidence>
<evidence type="ECO:0000256" key="1">
    <source>
        <dbReference type="ARBA" id="ARBA00023121"/>
    </source>
</evidence>
<accession>A0A0F5JY58</accession>
<organism evidence="3 4">
    <name type="scientific">Robbsia andropogonis</name>
    <dbReference type="NCBI Taxonomy" id="28092"/>
    <lineage>
        <taxon>Bacteria</taxon>
        <taxon>Pseudomonadati</taxon>
        <taxon>Pseudomonadota</taxon>
        <taxon>Betaproteobacteria</taxon>
        <taxon>Burkholderiales</taxon>
        <taxon>Burkholderiaceae</taxon>
        <taxon>Robbsia</taxon>
    </lineage>
</organism>
<protein>
    <recommendedName>
        <fullName evidence="2">ACB domain-containing protein</fullName>
    </recommendedName>
</protein>
<dbReference type="SUPFAM" id="SSF47027">
    <property type="entry name" value="Acyl-CoA binding protein"/>
    <property type="match status" value="1"/>
</dbReference>
<dbReference type="RefSeq" id="WP_024903119.1">
    <property type="nucleotide sequence ID" value="NZ_CADFGU010000002.1"/>
</dbReference>
<proteinExistence type="predicted"/>
<keyword evidence="4" id="KW-1185">Reference proteome</keyword>
<dbReference type="PRINTS" id="PR00689">
    <property type="entry name" value="ACOABINDINGP"/>
</dbReference>
<evidence type="ECO:0000259" key="2">
    <source>
        <dbReference type="PROSITE" id="PS51228"/>
    </source>
</evidence>
<dbReference type="OrthoDB" id="5625302at2"/>
<gene>
    <name evidence="3" type="ORF">WM40_16010</name>
</gene>
<name>A0A0F5JY58_9BURK</name>
<dbReference type="STRING" id="28092.WM40_16010"/>
<dbReference type="GO" id="GO:0000062">
    <property type="term" value="F:fatty-acyl-CoA binding"/>
    <property type="evidence" value="ECO:0007669"/>
    <property type="project" value="InterPro"/>
</dbReference>
<dbReference type="PANTHER" id="PTHR23310">
    <property type="entry name" value="ACYL-COA-BINDING PROTEIN, ACBP"/>
    <property type="match status" value="1"/>
</dbReference>
<dbReference type="InterPro" id="IPR000582">
    <property type="entry name" value="Acyl-CoA-binding_protein"/>
</dbReference>
<sequence>MEQPPPPATPDADIAAEFALSQQRVHTLSSKPGPVHLLRLYALYKQASVGDAQGEKPGMTDFAARAKFDAWTALRGTPAATAMRAYITLVDELLAADA</sequence>
<feature type="domain" description="ACB" evidence="2">
    <location>
        <begin position="14"/>
        <end position="98"/>
    </location>
</feature>
<dbReference type="Proteomes" id="UP000033618">
    <property type="component" value="Unassembled WGS sequence"/>
</dbReference>
<dbReference type="PANTHER" id="PTHR23310:SF62">
    <property type="entry name" value="ACYL-COA BINDING PROTEIN 1, ISOFORM A"/>
    <property type="match status" value="1"/>
</dbReference>
<evidence type="ECO:0000313" key="3">
    <source>
        <dbReference type="EMBL" id="KKB62615.1"/>
    </source>
</evidence>
<dbReference type="GO" id="GO:0006631">
    <property type="term" value="P:fatty acid metabolic process"/>
    <property type="evidence" value="ECO:0007669"/>
    <property type="project" value="TreeGrafter"/>
</dbReference>
<dbReference type="Gene3D" id="1.20.80.10">
    <property type="match status" value="1"/>
</dbReference>
<dbReference type="PROSITE" id="PS51228">
    <property type="entry name" value="ACB_2"/>
    <property type="match status" value="1"/>
</dbReference>
<dbReference type="Pfam" id="PF00887">
    <property type="entry name" value="ACBP"/>
    <property type="match status" value="1"/>
</dbReference>
<comment type="caution">
    <text evidence="3">The sequence shown here is derived from an EMBL/GenBank/DDBJ whole genome shotgun (WGS) entry which is preliminary data.</text>
</comment>
<dbReference type="EMBL" id="LAQU01000017">
    <property type="protein sequence ID" value="KKB62615.1"/>
    <property type="molecule type" value="Genomic_DNA"/>
</dbReference>
<dbReference type="InterPro" id="IPR035984">
    <property type="entry name" value="Acyl-CoA-binding_sf"/>
</dbReference>
<reference evidence="3 4" key="1">
    <citation type="submission" date="2015-03" db="EMBL/GenBank/DDBJ databases">
        <title>Draft Genome Sequence of Burkholderia andropogonis type strain ICMP2807, isolated from Sorghum bicolor.</title>
        <authorList>
            <person name="Lopes-Santos L."/>
            <person name="Castro D.B."/>
            <person name="Ottoboni L.M."/>
            <person name="Park D."/>
            <person name="Weirc B.S."/>
            <person name="Destefano S.A."/>
        </authorList>
    </citation>
    <scope>NUCLEOTIDE SEQUENCE [LARGE SCALE GENOMIC DNA]</scope>
    <source>
        <strain evidence="3 4">ICMP2807</strain>
    </source>
</reference>
<dbReference type="InterPro" id="IPR014352">
    <property type="entry name" value="FERM/acyl-CoA-bd_prot_sf"/>
</dbReference>
<keyword evidence="1" id="KW-0446">Lipid-binding</keyword>
<dbReference type="PATRIC" id="fig|28092.6.peg.3771"/>